<keyword evidence="4" id="KW-0862">Zinc</keyword>
<dbReference type="GO" id="GO:0000978">
    <property type="term" value="F:RNA polymerase II cis-regulatory region sequence-specific DNA binding"/>
    <property type="evidence" value="ECO:0007669"/>
    <property type="project" value="TreeGrafter"/>
</dbReference>
<dbReference type="STRING" id="1314674.A0A0D7BF61"/>
<sequence>MSRTKRAPSQQQATTKPCQKRATTRLSQQRITPTTVLKRQVQNPSFECPASDCHKTFGRLSDLKRHEKTHWTRQERERASWRCGWPACKYMALQKSNVAIHYRTHTNDCVHQCSTCDQGFTNQAMLIRHRKQHSNNPVRMKMTAPEVALVRIGKEILLPLDGDEEDEGLAVSEGAVHRGVEERKKGSEGADVEEATPHSERTHAALPRTKATSIAPPARKHTHPYVQKRSKTRTIGISPGPSAIPGRNVGSSASMHSHSLSPMRKLPSLPKTPPTQRRLPPQQYSPSCIPFRRSIMHSEPLWSEAEIFWTPGEDENTRYSLLAERYTAAMAVNFNDWNK</sequence>
<keyword evidence="3 5" id="KW-0863">Zinc-finger</keyword>
<evidence type="ECO:0000256" key="5">
    <source>
        <dbReference type="PROSITE-ProRule" id="PRU00042"/>
    </source>
</evidence>
<feature type="domain" description="C2H2-type" evidence="7">
    <location>
        <begin position="111"/>
        <end position="138"/>
    </location>
</feature>
<feature type="region of interest" description="Disordered" evidence="6">
    <location>
        <begin position="1"/>
        <end position="29"/>
    </location>
</feature>
<evidence type="ECO:0000256" key="3">
    <source>
        <dbReference type="ARBA" id="ARBA00022771"/>
    </source>
</evidence>
<dbReference type="SUPFAM" id="SSF57667">
    <property type="entry name" value="beta-beta-alpha zinc fingers"/>
    <property type="match status" value="2"/>
</dbReference>
<feature type="compositionally biased region" description="Polar residues" evidence="6">
    <location>
        <begin position="7"/>
        <end position="17"/>
    </location>
</feature>
<name>A0A0D7BF61_9AGAR</name>
<dbReference type="Pfam" id="PF00096">
    <property type="entry name" value="zf-C2H2"/>
    <property type="match status" value="2"/>
</dbReference>
<proteinExistence type="predicted"/>
<gene>
    <name evidence="8" type="ORF">CYLTODRAFT_443500</name>
</gene>
<keyword evidence="9" id="KW-1185">Reference proteome</keyword>
<dbReference type="InterPro" id="IPR050329">
    <property type="entry name" value="GLI_C2H2-zinc-finger"/>
</dbReference>
<organism evidence="8 9">
    <name type="scientific">Cylindrobasidium torrendii FP15055 ss-10</name>
    <dbReference type="NCBI Taxonomy" id="1314674"/>
    <lineage>
        <taxon>Eukaryota</taxon>
        <taxon>Fungi</taxon>
        <taxon>Dikarya</taxon>
        <taxon>Basidiomycota</taxon>
        <taxon>Agaricomycotina</taxon>
        <taxon>Agaricomycetes</taxon>
        <taxon>Agaricomycetidae</taxon>
        <taxon>Agaricales</taxon>
        <taxon>Marasmiineae</taxon>
        <taxon>Physalacriaceae</taxon>
        <taxon>Cylindrobasidium</taxon>
    </lineage>
</organism>
<evidence type="ECO:0000259" key="7">
    <source>
        <dbReference type="PROSITE" id="PS50157"/>
    </source>
</evidence>
<evidence type="ECO:0000256" key="2">
    <source>
        <dbReference type="ARBA" id="ARBA00022737"/>
    </source>
</evidence>
<dbReference type="PROSITE" id="PS50157">
    <property type="entry name" value="ZINC_FINGER_C2H2_2"/>
    <property type="match status" value="2"/>
</dbReference>
<dbReference type="InterPro" id="IPR013087">
    <property type="entry name" value="Znf_C2H2_type"/>
</dbReference>
<feature type="compositionally biased region" description="Low complexity" evidence="6">
    <location>
        <begin position="251"/>
        <end position="261"/>
    </location>
</feature>
<feature type="region of interest" description="Disordered" evidence="6">
    <location>
        <begin position="173"/>
        <end position="286"/>
    </location>
</feature>
<protein>
    <recommendedName>
        <fullName evidence="7">C2H2-type domain-containing protein</fullName>
    </recommendedName>
</protein>
<evidence type="ECO:0000256" key="4">
    <source>
        <dbReference type="ARBA" id="ARBA00022833"/>
    </source>
</evidence>
<dbReference type="SMART" id="SM00355">
    <property type="entry name" value="ZnF_C2H2"/>
    <property type="match status" value="3"/>
</dbReference>
<feature type="compositionally biased region" description="Basic and acidic residues" evidence="6">
    <location>
        <begin position="175"/>
        <end position="188"/>
    </location>
</feature>
<accession>A0A0D7BF61</accession>
<evidence type="ECO:0000313" key="9">
    <source>
        <dbReference type="Proteomes" id="UP000054007"/>
    </source>
</evidence>
<dbReference type="EMBL" id="KN880507">
    <property type="protein sequence ID" value="KIY68231.1"/>
    <property type="molecule type" value="Genomic_DNA"/>
</dbReference>
<evidence type="ECO:0000256" key="1">
    <source>
        <dbReference type="ARBA" id="ARBA00022723"/>
    </source>
</evidence>
<feature type="compositionally biased region" description="Basic residues" evidence="6">
    <location>
        <begin position="218"/>
        <end position="232"/>
    </location>
</feature>
<keyword evidence="1" id="KW-0479">Metal-binding</keyword>
<dbReference type="PROSITE" id="PS00028">
    <property type="entry name" value="ZINC_FINGER_C2H2_1"/>
    <property type="match status" value="2"/>
</dbReference>
<evidence type="ECO:0000256" key="6">
    <source>
        <dbReference type="SAM" id="MobiDB-lite"/>
    </source>
</evidence>
<dbReference type="GO" id="GO:0000981">
    <property type="term" value="F:DNA-binding transcription factor activity, RNA polymerase II-specific"/>
    <property type="evidence" value="ECO:0007669"/>
    <property type="project" value="TreeGrafter"/>
</dbReference>
<dbReference type="OrthoDB" id="654211at2759"/>
<dbReference type="GO" id="GO:0045944">
    <property type="term" value="P:positive regulation of transcription by RNA polymerase II"/>
    <property type="evidence" value="ECO:0007669"/>
    <property type="project" value="UniProtKB-ARBA"/>
</dbReference>
<evidence type="ECO:0000313" key="8">
    <source>
        <dbReference type="EMBL" id="KIY68231.1"/>
    </source>
</evidence>
<keyword evidence="2" id="KW-0677">Repeat</keyword>
<dbReference type="AlphaFoldDB" id="A0A0D7BF61"/>
<dbReference type="GO" id="GO:0008270">
    <property type="term" value="F:zinc ion binding"/>
    <property type="evidence" value="ECO:0007669"/>
    <property type="project" value="UniProtKB-KW"/>
</dbReference>
<dbReference type="InterPro" id="IPR036236">
    <property type="entry name" value="Znf_C2H2_sf"/>
</dbReference>
<dbReference type="PANTHER" id="PTHR19818">
    <property type="entry name" value="ZINC FINGER PROTEIN ZIC AND GLI"/>
    <property type="match status" value="1"/>
</dbReference>
<feature type="domain" description="C2H2-type" evidence="7">
    <location>
        <begin position="46"/>
        <end position="75"/>
    </location>
</feature>
<dbReference type="Proteomes" id="UP000054007">
    <property type="component" value="Unassembled WGS sequence"/>
</dbReference>
<dbReference type="PANTHER" id="PTHR19818:SF139">
    <property type="entry name" value="PAIR-RULE PROTEIN ODD-PAIRED"/>
    <property type="match status" value="1"/>
</dbReference>
<dbReference type="GO" id="GO:0005634">
    <property type="term" value="C:nucleus"/>
    <property type="evidence" value="ECO:0007669"/>
    <property type="project" value="UniProtKB-ARBA"/>
</dbReference>
<dbReference type="Gene3D" id="3.30.160.60">
    <property type="entry name" value="Classic Zinc Finger"/>
    <property type="match status" value="2"/>
</dbReference>
<reference evidence="8 9" key="1">
    <citation type="journal article" date="2015" name="Fungal Genet. Biol.">
        <title>Evolution of novel wood decay mechanisms in Agaricales revealed by the genome sequences of Fistulina hepatica and Cylindrobasidium torrendii.</title>
        <authorList>
            <person name="Floudas D."/>
            <person name="Held B.W."/>
            <person name="Riley R."/>
            <person name="Nagy L.G."/>
            <person name="Koehler G."/>
            <person name="Ransdell A.S."/>
            <person name="Younus H."/>
            <person name="Chow J."/>
            <person name="Chiniquy J."/>
            <person name="Lipzen A."/>
            <person name="Tritt A."/>
            <person name="Sun H."/>
            <person name="Haridas S."/>
            <person name="LaButti K."/>
            <person name="Ohm R.A."/>
            <person name="Kues U."/>
            <person name="Blanchette R.A."/>
            <person name="Grigoriev I.V."/>
            <person name="Minto R.E."/>
            <person name="Hibbett D.S."/>
        </authorList>
    </citation>
    <scope>NUCLEOTIDE SEQUENCE [LARGE SCALE GENOMIC DNA]</scope>
    <source>
        <strain evidence="8 9">FP15055 ss-10</strain>
    </source>
</reference>